<keyword evidence="7" id="KW-0067">ATP-binding</keyword>
<keyword evidence="10" id="KW-0594">Phospholipid biosynthesis</keyword>
<dbReference type="PANTHER" id="PTHR12358">
    <property type="entry name" value="SPHINGOSINE KINASE"/>
    <property type="match status" value="1"/>
</dbReference>
<comment type="cofactor">
    <cofactor evidence="1">
        <name>Mg(2+)</name>
        <dbReference type="ChEBI" id="CHEBI:18420"/>
    </cofactor>
</comment>
<reference evidence="14 15" key="1">
    <citation type="submission" date="2018-04" db="EMBL/GenBank/DDBJ databases">
        <title>Genomic Encyclopedia of Archaeal and Bacterial Type Strains, Phase II (KMG-II): from individual species to whole genera.</title>
        <authorList>
            <person name="Goeker M."/>
        </authorList>
    </citation>
    <scope>NUCLEOTIDE SEQUENCE [LARGE SCALE GENOMIC DNA]</scope>
    <source>
        <strain evidence="14 15">DSM 23382</strain>
    </source>
</reference>
<dbReference type="InterPro" id="IPR016064">
    <property type="entry name" value="NAD/diacylglycerol_kinase_sf"/>
</dbReference>
<dbReference type="SUPFAM" id="SSF111331">
    <property type="entry name" value="NAD kinase/diacylglycerol kinase-like"/>
    <property type="match status" value="1"/>
</dbReference>
<keyword evidence="3" id="KW-0808">Transferase</keyword>
<feature type="compositionally biased region" description="Basic and acidic residues" evidence="12">
    <location>
        <begin position="16"/>
        <end position="26"/>
    </location>
</feature>
<keyword evidence="15" id="KW-1185">Reference proteome</keyword>
<dbReference type="AlphaFoldDB" id="A0A2T5VET5"/>
<evidence type="ECO:0000313" key="14">
    <source>
        <dbReference type="EMBL" id="PTW62250.1"/>
    </source>
</evidence>
<evidence type="ECO:0000259" key="13">
    <source>
        <dbReference type="PROSITE" id="PS50146"/>
    </source>
</evidence>
<dbReference type="GO" id="GO:0005886">
    <property type="term" value="C:plasma membrane"/>
    <property type="evidence" value="ECO:0007669"/>
    <property type="project" value="TreeGrafter"/>
</dbReference>
<dbReference type="GO" id="GO:0008654">
    <property type="term" value="P:phospholipid biosynthetic process"/>
    <property type="evidence" value="ECO:0007669"/>
    <property type="project" value="UniProtKB-KW"/>
</dbReference>
<organism evidence="14 15">
    <name type="scientific">Breoghania corrubedonensis</name>
    <dbReference type="NCBI Taxonomy" id="665038"/>
    <lineage>
        <taxon>Bacteria</taxon>
        <taxon>Pseudomonadati</taxon>
        <taxon>Pseudomonadota</taxon>
        <taxon>Alphaproteobacteria</taxon>
        <taxon>Hyphomicrobiales</taxon>
        <taxon>Stappiaceae</taxon>
        <taxon>Breoghania</taxon>
    </lineage>
</organism>
<protein>
    <submittedName>
        <fullName evidence="14">YegS/Rv2252/BmrU family lipid kinase</fullName>
    </submittedName>
</protein>
<evidence type="ECO:0000256" key="8">
    <source>
        <dbReference type="ARBA" id="ARBA00022842"/>
    </source>
</evidence>
<evidence type="ECO:0000256" key="4">
    <source>
        <dbReference type="ARBA" id="ARBA00022723"/>
    </source>
</evidence>
<keyword evidence="4" id="KW-0479">Metal-binding</keyword>
<dbReference type="EMBL" id="QAYG01000001">
    <property type="protein sequence ID" value="PTW62250.1"/>
    <property type="molecule type" value="Genomic_DNA"/>
</dbReference>
<dbReference type="GO" id="GO:0016301">
    <property type="term" value="F:kinase activity"/>
    <property type="evidence" value="ECO:0007669"/>
    <property type="project" value="UniProtKB-KW"/>
</dbReference>
<dbReference type="PANTHER" id="PTHR12358:SF106">
    <property type="entry name" value="LIPID KINASE YEGS"/>
    <property type="match status" value="1"/>
</dbReference>
<dbReference type="InterPro" id="IPR045540">
    <property type="entry name" value="YegS/DAGK_C"/>
</dbReference>
<evidence type="ECO:0000256" key="7">
    <source>
        <dbReference type="ARBA" id="ARBA00022840"/>
    </source>
</evidence>
<dbReference type="Pfam" id="PF00781">
    <property type="entry name" value="DAGK_cat"/>
    <property type="match status" value="1"/>
</dbReference>
<keyword evidence="9" id="KW-0443">Lipid metabolism</keyword>
<dbReference type="Proteomes" id="UP000244081">
    <property type="component" value="Unassembled WGS sequence"/>
</dbReference>
<dbReference type="GO" id="GO:0005524">
    <property type="term" value="F:ATP binding"/>
    <property type="evidence" value="ECO:0007669"/>
    <property type="project" value="UniProtKB-KW"/>
</dbReference>
<evidence type="ECO:0000256" key="3">
    <source>
        <dbReference type="ARBA" id="ARBA00022679"/>
    </source>
</evidence>
<dbReference type="SMART" id="SM00046">
    <property type="entry name" value="DAGKc"/>
    <property type="match status" value="1"/>
</dbReference>
<sequence>MRNGPSPVSMPTAGADRTEHRHDEEAHTAGHTLILANPTSGGFDAKALRRIAARLRDAGRTVELRLTTHAGEIGEICSDPQLAVDVLVIAGGDGSINEALTGFQSILAPPALAVVPCGTANVLAQELGLPSRPDRIADMILRRRTKNLHYGLADGRPFLLMVSAGFDALVVHTVPLTLKRRLGKLAYVITAFKQATRPRHSDLVVEADGEQITCRLAVITKAAHYGGPFVICGKANVSEPGLYLVALTNDRIPSLVRAGVALLRGRMERCRDVVIRPLTRATVTSAAPVAAQIDGDPFGITPLTIEQGPRSLTMIVP</sequence>
<dbReference type="Gene3D" id="2.60.200.40">
    <property type="match status" value="1"/>
</dbReference>
<dbReference type="Gene3D" id="3.40.50.10330">
    <property type="entry name" value="Probable inorganic polyphosphate/atp-NAD kinase, domain 1"/>
    <property type="match status" value="1"/>
</dbReference>
<dbReference type="PROSITE" id="PS50146">
    <property type="entry name" value="DAGK"/>
    <property type="match status" value="1"/>
</dbReference>
<dbReference type="RefSeq" id="WP_210203354.1">
    <property type="nucleotide sequence ID" value="NZ_QAYG01000001.1"/>
</dbReference>
<evidence type="ECO:0000256" key="11">
    <source>
        <dbReference type="ARBA" id="ARBA00023264"/>
    </source>
</evidence>
<dbReference type="InterPro" id="IPR005218">
    <property type="entry name" value="Diacylglycerol/lipid_kinase"/>
</dbReference>
<comment type="caution">
    <text evidence="14">The sequence shown here is derived from an EMBL/GenBank/DDBJ whole genome shotgun (WGS) entry which is preliminary data.</text>
</comment>
<accession>A0A2T5VET5</accession>
<dbReference type="InterPro" id="IPR050187">
    <property type="entry name" value="Lipid_Phosphate_FormReg"/>
</dbReference>
<proteinExistence type="predicted"/>
<feature type="region of interest" description="Disordered" evidence="12">
    <location>
        <begin position="1"/>
        <end position="26"/>
    </location>
</feature>
<dbReference type="NCBIfam" id="TIGR00147">
    <property type="entry name" value="YegS/Rv2252/BmrU family lipid kinase"/>
    <property type="match status" value="1"/>
</dbReference>
<gene>
    <name evidence="14" type="ORF">C8N35_101290</name>
</gene>
<dbReference type="GO" id="GO:0046872">
    <property type="term" value="F:metal ion binding"/>
    <property type="evidence" value="ECO:0007669"/>
    <property type="project" value="UniProtKB-KW"/>
</dbReference>
<keyword evidence="8" id="KW-0460">Magnesium</keyword>
<evidence type="ECO:0000256" key="12">
    <source>
        <dbReference type="SAM" id="MobiDB-lite"/>
    </source>
</evidence>
<evidence type="ECO:0000256" key="2">
    <source>
        <dbReference type="ARBA" id="ARBA00022516"/>
    </source>
</evidence>
<evidence type="ECO:0000256" key="6">
    <source>
        <dbReference type="ARBA" id="ARBA00022777"/>
    </source>
</evidence>
<keyword evidence="6 14" id="KW-0418">Kinase</keyword>
<evidence type="ECO:0000256" key="5">
    <source>
        <dbReference type="ARBA" id="ARBA00022741"/>
    </source>
</evidence>
<evidence type="ECO:0000256" key="9">
    <source>
        <dbReference type="ARBA" id="ARBA00023098"/>
    </source>
</evidence>
<dbReference type="InterPro" id="IPR001206">
    <property type="entry name" value="Diacylglycerol_kinase_cat_dom"/>
</dbReference>
<evidence type="ECO:0000256" key="10">
    <source>
        <dbReference type="ARBA" id="ARBA00023209"/>
    </source>
</evidence>
<name>A0A2T5VET5_9HYPH</name>
<dbReference type="Pfam" id="PF19279">
    <property type="entry name" value="YegS_C"/>
    <property type="match status" value="1"/>
</dbReference>
<keyword evidence="11" id="KW-1208">Phospholipid metabolism</keyword>
<evidence type="ECO:0000313" key="15">
    <source>
        <dbReference type="Proteomes" id="UP000244081"/>
    </source>
</evidence>
<keyword evidence="5" id="KW-0547">Nucleotide-binding</keyword>
<feature type="domain" description="DAGKc" evidence="13">
    <location>
        <begin position="27"/>
        <end position="157"/>
    </location>
</feature>
<dbReference type="InterPro" id="IPR017438">
    <property type="entry name" value="ATP-NAD_kinase_N"/>
</dbReference>
<evidence type="ECO:0000256" key="1">
    <source>
        <dbReference type="ARBA" id="ARBA00001946"/>
    </source>
</evidence>
<keyword evidence="2" id="KW-0444">Lipid biosynthesis</keyword>